<organism evidence="2 3">
    <name type="scientific">Chitinophaga hostae</name>
    <dbReference type="NCBI Taxonomy" id="2831022"/>
    <lineage>
        <taxon>Bacteria</taxon>
        <taxon>Pseudomonadati</taxon>
        <taxon>Bacteroidota</taxon>
        <taxon>Chitinophagia</taxon>
        <taxon>Chitinophagales</taxon>
        <taxon>Chitinophagaceae</taxon>
        <taxon>Chitinophaga</taxon>
    </lineage>
</organism>
<evidence type="ECO:0000313" key="3">
    <source>
        <dbReference type="Proteomes" id="UP000676386"/>
    </source>
</evidence>
<evidence type="ECO:0000313" key="2">
    <source>
        <dbReference type="EMBL" id="MBS0029877.1"/>
    </source>
</evidence>
<evidence type="ECO:0000256" key="1">
    <source>
        <dbReference type="SAM" id="Phobius"/>
    </source>
</evidence>
<comment type="caution">
    <text evidence="2">The sequence shown here is derived from an EMBL/GenBank/DDBJ whole genome shotgun (WGS) entry which is preliminary data.</text>
</comment>
<reference evidence="2 3" key="1">
    <citation type="submission" date="2021-04" db="EMBL/GenBank/DDBJ databases">
        <title>Chitinophaga sp. nov., isolated from the rhizosphere soil.</title>
        <authorList>
            <person name="He S."/>
        </authorList>
    </citation>
    <scope>NUCLEOTIDE SEQUENCE [LARGE SCALE GENOMIC DNA]</scope>
    <source>
        <strain evidence="2 3">2R12</strain>
    </source>
</reference>
<dbReference type="Proteomes" id="UP000676386">
    <property type="component" value="Unassembled WGS sequence"/>
</dbReference>
<keyword evidence="1" id="KW-1133">Transmembrane helix</keyword>
<keyword evidence="3" id="KW-1185">Reference proteome</keyword>
<keyword evidence="1" id="KW-0812">Transmembrane</keyword>
<sequence length="50" mass="5745">MILYEICQLWMPQRTFDLKDIVASVLGGLFSYLVFRLVNSSKRIAGADQH</sequence>
<protein>
    <recommendedName>
        <fullName evidence="4">VanZ like family protein</fullName>
    </recommendedName>
</protein>
<keyword evidence="1" id="KW-0472">Membrane</keyword>
<gene>
    <name evidence="2" type="ORF">KE626_21315</name>
</gene>
<accession>A0ABS5J5Z1</accession>
<feature type="transmembrane region" description="Helical" evidence="1">
    <location>
        <begin position="21"/>
        <end position="38"/>
    </location>
</feature>
<evidence type="ECO:0008006" key="4">
    <source>
        <dbReference type="Google" id="ProtNLM"/>
    </source>
</evidence>
<dbReference type="EMBL" id="JAGTXB010000011">
    <property type="protein sequence ID" value="MBS0029877.1"/>
    <property type="molecule type" value="Genomic_DNA"/>
</dbReference>
<name>A0ABS5J5Z1_9BACT</name>
<proteinExistence type="predicted"/>